<dbReference type="SMART" id="SM00342">
    <property type="entry name" value="HTH_ARAC"/>
    <property type="match status" value="1"/>
</dbReference>
<evidence type="ECO:0000256" key="3">
    <source>
        <dbReference type="ARBA" id="ARBA00023159"/>
    </source>
</evidence>
<evidence type="ECO:0000313" key="7">
    <source>
        <dbReference type="Proteomes" id="UP001235344"/>
    </source>
</evidence>
<dbReference type="InterPro" id="IPR009057">
    <property type="entry name" value="Homeodomain-like_sf"/>
</dbReference>
<evidence type="ECO:0000256" key="4">
    <source>
        <dbReference type="ARBA" id="ARBA00023163"/>
    </source>
</evidence>
<dbReference type="Proteomes" id="UP001235344">
    <property type="component" value="Chromosome"/>
</dbReference>
<dbReference type="InterPro" id="IPR018060">
    <property type="entry name" value="HTH_AraC"/>
</dbReference>
<dbReference type="SUPFAM" id="SSF46689">
    <property type="entry name" value="Homeodomain-like"/>
    <property type="match status" value="2"/>
</dbReference>
<dbReference type="Gene3D" id="1.10.10.60">
    <property type="entry name" value="Homeodomain-like"/>
    <property type="match status" value="2"/>
</dbReference>
<dbReference type="InterPro" id="IPR037923">
    <property type="entry name" value="HTH-like"/>
</dbReference>
<evidence type="ECO:0000256" key="2">
    <source>
        <dbReference type="ARBA" id="ARBA00023125"/>
    </source>
</evidence>
<keyword evidence="1" id="KW-0805">Transcription regulation</keyword>
<dbReference type="EMBL" id="CP131913">
    <property type="protein sequence ID" value="WLI71899.1"/>
    <property type="molecule type" value="Genomic_DNA"/>
</dbReference>
<dbReference type="InterPro" id="IPR018062">
    <property type="entry name" value="HTH_AraC-typ_CS"/>
</dbReference>
<keyword evidence="3" id="KW-0010">Activator</keyword>
<evidence type="ECO:0000259" key="5">
    <source>
        <dbReference type="PROSITE" id="PS01124"/>
    </source>
</evidence>
<feature type="domain" description="HTH araC/xylS-type" evidence="5">
    <location>
        <begin position="193"/>
        <end position="291"/>
    </location>
</feature>
<dbReference type="PANTHER" id="PTHR43280">
    <property type="entry name" value="ARAC-FAMILY TRANSCRIPTIONAL REGULATOR"/>
    <property type="match status" value="1"/>
</dbReference>
<sequence>MSAFSNWPLSSGSARIDLHDLCIRDACNHPLVNNFMVTAAGYYHRAAGHFMRRTEHDEHLIAYVTSGHGYLQIGGSVSQIYEVGPGSLWWIPPNVPHYYYASPNEPWSVYWAHAQKSEALDIYNFIGLARNPVVTIGVASGLALGFEKIINRLGGNEINVLALTSASASLKAWLFDAAIMLNEEKCYHKFFHEKVEKYFLERVGDPMNLDEIASEFNISKYHFARKFKKITGKTPARAFMEQKINHACDLLSNDGVSIGQISYRLGFSDESYFTKVFTRYIGLTPSKYRSSLIKAKGVI</sequence>
<keyword evidence="4" id="KW-0804">Transcription</keyword>
<dbReference type="PANTHER" id="PTHR43280:SF30">
    <property type="entry name" value="MMSAB OPERON REGULATORY PROTEIN"/>
    <property type="match status" value="1"/>
</dbReference>
<keyword evidence="2" id="KW-0238">DNA-binding</keyword>
<dbReference type="PRINTS" id="PR00032">
    <property type="entry name" value="HTHARAC"/>
</dbReference>
<dbReference type="Pfam" id="PF02311">
    <property type="entry name" value="AraC_binding"/>
    <property type="match status" value="1"/>
</dbReference>
<name>A0ABY9H0I7_9GAMM</name>
<dbReference type="InterPro" id="IPR014710">
    <property type="entry name" value="RmlC-like_jellyroll"/>
</dbReference>
<proteinExistence type="predicted"/>
<dbReference type="Pfam" id="PF12833">
    <property type="entry name" value="HTH_18"/>
    <property type="match status" value="1"/>
</dbReference>
<evidence type="ECO:0000313" key="6">
    <source>
        <dbReference type="EMBL" id="WLI71899.1"/>
    </source>
</evidence>
<dbReference type="CDD" id="cd06986">
    <property type="entry name" value="cupin_MmsR-like_N"/>
    <property type="match status" value="1"/>
</dbReference>
<dbReference type="PROSITE" id="PS01124">
    <property type="entry name" value="HTH_ARAC_FAMILY_2"/>
    <property type="match status" value="1"/>
</dbReference>
<dbReference type="RefSeq" id="WP_305497832.1">
    <property type="nucleotide sequence ID" value="NZ_CP131913.1"/>
</dbReference>
<dbReference type="Gene3D" id="2.60.120.10">
    <property type="entry name" value="Jelly Rolls"/>
    <property type="match status" value="1"/>
</dbReference>
<organism evidence="6 7">
    <name type="scientific">Halomonas alkalicola</name>
    <dbReference type="NCBI Taxonomy" id="1930622"/>
    <lineage>
        <taxon>Bacteria</taxon>
        <taxon>Pseudomonadati</taxon>
        <taxon>Pseudomonadota</taxon>
        <taxon>Gammaproteobacteria</taxon>
        <taxon>Oceanospirillales</taxon>
        <taxon>Halomonadaceae</taxon>
        <taxon>Halomonas</taxon>
    </lineage>
</organism>
<protein>
    <submittedName>
        <fullName evidence="6">AraC family transcriptional regulator</fullName>
    </submittedName>
</protein>
<keyword evidence="7" id="KW-1185">Reference proteome</keyword>
<dbReference type="SUPFAM" id="SSF51215">
    <property type="entry name" value="Regulatory protein AraC"/>
    <property type="match status" value="1"/>
</dbReference>
<gene>
    <name evidence="6" type="ORF">B6N23_08610</name>
</gene>
<dbReference type="PROSITE" id="PS00041">
    <property type="entry name" value="HTH_ARAC_FAMILY_1"/>
    <property type="match status" value="1"/>
</dbReference>
<dbReference type="InterPro" id="IPR020449">
    <property type="entry name" value="Tscrpt_reg_AraC-type_HTH"/>
</dbReference>
<reference evidence="6 7" key="1">
    <citation type="submission" date="2023-08" db="EMBL/GenBank/DDBJ databases">
        <title>Transcriptome Analysis of Halomonas alkalicola CICC 11012s to Identify the Genes Involved in Alkaline Tolerances.</title>
        <authorList>
            <person name="Zhai L."/>
        </authorList>
    </citation>
    <scope>NUCLEOTIDE SEQUENCE [LARGE SCALE GENOMIC DNA]</scope>
    <source>
        <strain evidence="6 7">CICC 11012s</strain>
    </source>
</reference>
<accession>A0ABY9H0I7</accession>
<evidence type="ECO:0000256" key="1">
    <source>
        <dbReference type="ARBA" id="ARBA00023015"/>
    </source>
</evidence>
<dbReference type="InterPro" id="IPR003313">
    <property type="entry name" value="AraC-bd"/>
</dbReference>